<dbReference type="EMBL" id="LN857024">
    <property type="protein sequence ID" value="CTP81922.1"/>
    <property type="molecule type" value="Genomic_DNA"/>
</dbReference>
<dbReference type="PANTHER" id="PTHR18952">
    <property type="entry name" value="CARBONIC ANHYDRASE"/>
    <property type="match status" value="1"/>
</dbReference>
<evidence type="ECO:0000313" key="3">
    <source>
        <dbReference type="EMBL" id="CTP81922.1"/>
    </source>
</evidence>
<dbReference type="SMART" id="SM01057">
    <property type="entry name" value="Carb_anhydrase"/>
    <property type="match status" value="1"/>
</dbReference>
<dbReference type="SUPFAM" id="SSF51069">
    <property type="entry name" value="Carbonic anhydrase"/>
    <property type="match status" value="1"/>
</dbReference>
<dbReference type="GO" id="GO:0005737">
    <property type="term" value="C:cytoplasm"/>
    <property type="evidence" value="ECO:0007669"/>
    <property type="project" value="TreeGrafter"/>
</dbReference>
<feature type="domain" description="Alpha-carbonic anhydrase" evidence="2">
    <location>
        <begin position="83"/>
        <end position="345"/>
    </location>
</feature>
<reference evidence="3" key="1">
    <citation type="journal article" date="2007" name="Science">
        <title>Draft genome of the filarial nematode parasite Brugia malayi.</title>
        <authorList>
            <person name="Ghedin E."/>
            <person name="Wang S."/>
            <person name="Spiro D."/>
            <person name="Caler E."/>
            <person name="Zhao Q."/>
            <person name="Crabtree J."/>
            <person name="Allen J.E."/>
            <person name="Delcher A.L."/>
            <person name="Guiliano D.B."/>
            <person name="Miranda-Saavedra D."/>
            <person name="Angiuoli S.V."/>
            <person name="Creasy T."/>
            <person name="Amedeo P."/>
            <person name="Haas B."/>
            <person name="El-Sayed N.M."/>
            <person name="Wortman J.R."/>
            <person name="Feldblyum T."/>
            <person name="Tallon L."/>
            <person name="Schatz M."/>
            <person name="Shumway M."/>
            <person name="Koo H."/>
            <person name="Salzberg S.L."/>
            <person name="Schobel S."/>
            <person name="Pertea M."/>
            <person name="Pop M."/>
            <person name="White O."/>
            <person name="Barton G.J."/>
            <person name="Carlow C.K."/>
            <person name="Crawford M.J."/>
            <person name="Daub J."/>
            <person name="Dimmic M.W."/>
            <person name="Estes C.F."/>
            <person name="Foster J.M."/>
            <person name="Ganatra M."/>
            <person name="Gregory W.F."/>
            <person name="Johnson N.M."/>
            <person name="Jin J."/>
            <person name="Komuniecki R."/>
            <person name="Korf I."/>
            <person name="Kumar S."/>
            <person name="Laney S."/>
            <person name="Li B.W."/>
            <person name="Li W."/>
            <person name="Lindblom T.H."/>
            <person name="Lustigman S."/>
            <person name="Ma D."/>
            <person name="Maina C.V."/>
            <person name="Martin D.M."/>
            <person name="McCarter J.P."/>
            <person name="McReynolds L."/>
            <person name="Mitreva M."/>
            <person name="Nutman T.B."/>
            <person name="Parkinson J."/>
            <person name="Peregrin-Alvarez J.M."/>
            <person name="Poole C."/>
            <person name="Ren Q."/>
            <person name="Saunders L."/>
            <person name="Sluder A.E."/>
            <person name="Smith K."/>
            <person name="Stanke M."/>
            <person name="Unnasch T.R."/>
            <person name="Ware J."/>
            <person name="Wei A.D."/>
            <person name="Weil G."/>
            <person name="Williams D.J."/>
            <person name="Zhang Y."/>
            <person name="Williams S.A."/>
            <person name="Fraser-Liggett C."/>
            <person name="Slatko B."/>
            <person name="Blaxter M.L."/>
            <person name="Scott A.L."/>
        </authorList>
    </citation>
    <scope>NUCLEOTIDE SEQUENCE</scope>
    <source>
        <strain evidence="3">FR3</strain>
    </source>
</reference>
<dbReference type="PROSITE" id="PS51144">
    <property type="entry name" value="ALPHA_CA_2"/>
    <property type="match status" value="1"/>
</dbReference>
<proteinExistence type="inferred from homology"/>
<reference evidence="3" key="2">
    <citation type="submission" date="2012-12" db="EMBL/GenBank/DDBJ databases">
        <authorList>
            <person name="Gao Y.W."/>
            <person name="Fan S.T."/>
            <person name="Sun H.T."/>
            <person name="Wang Z."/>
            <person name="Gao X.L."/>
            <person name="Li Y.G."/>
            <person name="Wang T.C."/>
            <person name="Zhang K."/>
            <person name="Xu W.W."/>
            <person name="Yu Z.J."/>
            <person name="Xia X.Z."/>
        </authorList>
    </citation>
    <scope>NUCLEOTIDE SEQUENCE</scope>
    <source>
        <strain evidence="3">FR3</strain>
    </source>
</reference>
<dbReference type="InterPro" id="IPR036398">
    <property type="entry name" value="CA_dom_sf"/>
</dbReference>
<dbReference type="GO" id="GO:0004089">
    <property type="term" value="F:carbonate dehydratase activity"/>
    <property type="evidence" value="ECO:0007669"/>
    <property type="project" value="InterPro"/>
</dbReference>
<dbReference type="WormBase" id="Bm6072">
    <property type="protein sequence ID" value="BM39808"/>
    <property type="gene ID" value="WBGene00226333"/>
    <property type="gene designation" value="Bma-cah-6"/>
</dbReference>
<evidence type="ECO:0000313" key="4">
    <source>
        <dbReference type="WormBase" id="Bm6072"/>
    </source>
</evidence>
<dbReference type="GO" id="GO:0008270">
    <property type="term" value="F:zinc ion binding"/>
    <property type="evidence" value="ECO:0007669"/>
    <property type="project" value="InterPro"/>
</dbReference>
<organism evidence="3">
    <name type="scientific">Brugia malayi</name>
    <name type="common">Filarial nematode worm</name>
    <dbReference type="NCBI Taxonomy" id="6279"/>
    <lineage>
        <taxon>Eukaryota</taxon>
        <taxon>Metazoa</taxon>
        <taxon>Ecdysozoa</taxon>
        <taxon>Nematoda</taxon>
        <taxon>Chromadorea</taxon>
        <taxon>Rhabditida</taxon>
        <taxon>Spirurina</taxon>
        <taxon>Spiruromorpha</taxon>
        <taxon>Filarioidea</taxon>
        <taxon>Onchocercidae</taxon>
        <taxon>Brugia</taxon>
    </lineage>
</organism>
<dbReference type="AlphaFoldDB" id="A0A0I9R3C6"/>
<dbReference type="Gene3D" id="3.10.200.10">
    <property type="entry name" value="Alpha carbonic anhydrase"/>
    <property type="match status" value="1"/>
</dbReference>
<comment type="similarity">
    <text evidence="1">Belongs to the alpha-carbonic anhydrase family.</text>
</comment>
<protein>
    <submittedName>
        <fullName evidence="3">BMA-CAH-6</fullName>
    </submittedName>
</protein>
<dbReference type="PANTHER" id="PTHR18952:SF176">
    <property type="entry name" value="CARBONIC ANHYDRASE"/>
    <property type="match status" value="1"/>
</dbReference>
<dbReference type="OMA" id="YRETVQW"/>
<accession>A0A0I9R3C6</accession>
<name>A0A0I9R3C6_BRUMA</name>
<gene>
    <name evidence="4" type="primary">bma-cah-6</name>
    <name evidence="3" type="synonym">Bma-cah-6</name>
    <name evidence="4" type="ORF">Bm6072</name>
    <name evidence="3" type="ORF">BM_Bm6072</name>
</gene>
<evidence type="ECO:0000256" key="1">
    <source>
        <dbReference type="ARBA" id="ARBA00010718"/>
    </source>
</evidence>
<evidence type="ECO:0000259" key="2">
    <source>
        <dbReference type="PROSITE" id="PS51144"/>
    </source>
</evidence>
<dbReference type="InterPro" id="IPR023561">
    <property type="entry name" value="Carbonic_anhydrase_a-class"/>
</dbReference>
<dbReference type="InterPro" id="IPR001148">
    <property type="entry name" value="CA_dom"/>
</dbReference>
<sequence length="358" mass="40393">MYLAIRKTNTNLHRALSCFPLSLLQLLLPVYKSIKNNFNSERKNNRMAFLGQLTANVQAQLNNVKPQLNSVLQTATRARDNLAPILNRATAQLDNLGKILQVTGDRKQSPIDILSTITTFDSTLENSEIRINYPMNGETRLKNAGDSLQLQLDSSNRAELSASHLGEERYVLETVYFHWGTEPMNGSEHTIGGVGYAGEIQFIHRNTRFPNLEMAFKEANGILGVAVLLNESHDDNPTFSTIIDGIKQVVYKGSECAIYGVNLPHMLPSSEKMKEFWTYTGSETVHPYRETVQWIIFRATVWISSSQLDKLRTLKREGYECEVEETMLPIRAVQPINGRIIRSSFRSSAQAARITETQ</sequence>
<dbReference type="Pfam" id="PF00194">
    <property type="entry name" value="Carb_anhydrase"/>
    <property type="match status" value="1"/>
</dbReference>